<dbReference type="InterPro" id="IPR013785">
    <property type="entry name" value="Aldolase_TIM"/>
</dbReference>
<name>A0A1Q8YKA2_9BURK</name>
<dbReference type="EMBL" id="MSYM01000004">
    <property type="protein sequence ID" value="OLP08359.1"/>
    <property type="molecule type" value="Genomic_DNA"/>
</dbReference>
<feature type="compositionally biased region" description="Polar residues" evidence="1">
    <location>
        <begin position="49"/>
        <end position="59"/>
    </location>
</feature>
<dbReference type="AlphaFoldDB" id="A0A1Q8YKA2"/>
<comment type="caution">
    <text evidence="2">The sequence shown here is derived from an EMBL/GenBank/DDBJ whole genome shotgun (WGS) entry which is preliminary data.</text>
</comment>
<sequence length="72" mass="7626">MSEVLGTRDGANTPELNRLYHAWANGDVGLCVTGNVMMDLDARDEPGWSSYQPLLSGSPLNGPAKSGVIQPP</sequence>
<gene>
    <name evidence="2" type="ORF">BLL52_0361</name>
</gene>
<evidence type="ECO:0000313" key="3">
    <source>
        <dbReference type="Proteomes" id="UP000185911"/>
    </source>
</evidence>
<reference evidence="2 3" key="1">
    <citation type="submission" date="2017-01" db="EMBL/GenBank/DDBJ databases">
        <title>Genome sequence of Rhodoferax antarcticus ANT.BR, a psychrophilic purple nonsulfur bacterium from an Antarctic microbial mat.</title>
        <authorList>
            <person name="Baker J."/>
            <person name="Riester C."/>
            <person name="Skinner B."/>
            <person name="Newell A."/>
            <person name="Swingley W."/>
            <person name="Madigan M."/>
            <person name="Jung D."/>
            <person name="Asao M."/>
            <person name="Chen M."/>
            <person name="Loughlin P."/>
            <person name="Pan H."/>
            <person name="Lin S."/>
            <person name="Li N."/>
            <person name="Shaw J."/>
            <person name="Prado M."/>
            <person name="Sherman C."/>
            <person name="Li X."/>
            <person name="Tang J."/>
            <person name="Blankenship R."/>
            <person name="Zhao T."/>
            <person name="Touchman J."/>
            <person name="Sattley M."/>
        </authorList>
    </citation>
    <scope>NUCLEOTIDE SEQUENCE [LARGE SCALE GENOMIC DNA]</scope>
    <source>
        <strain evidence="2 3">ANT.BR</strain>
    </source>
</reference>
<evidence type="ECO:0000256" key="1">
    <source>
        <dbReference type="SAM" id="MobiDB-lite"/>
    </source>
</evidence>
<accession>A0A1Q8YKA2</accession>
<protein>
    <submittedName>
        <fullName evidence="2">Putative flavin oxidoreductase</fullName>
    </submittedName>
</protein>
<dbReference type="Proteomes" id="UP000185911">
    <property type="component" value="Unassembled WGS sequence"/>
</dbReference>
<proteinExistence type="predicted"/>
<dbReference type="RefSeq" id="WP_162274832.1">
    <property type="nucleotide sequence ID" value="NZ_MSYM01000004.1"/>
</dbReference>
<keyword evidence="3" id="KW-1185">Reference proteome</keyword>
<feature type="region of interest" description="Disordered" evidence="1">
    <location>
        <begin position="47"/>
        <end position="72"/>
    </location>
</feature>
<evidence type="ECO:0000313" key="2">
    <source>
        <dbReference type="EMBL" id="OLP08359.1"/>
    </source>
</evidence>
<dbReference type="Gene3D" id="3.20.20.70">
    <property type="entry name" value="Aldolase class I"/>
    <property type="match status" value="1"/>
</dbReference>
<organism evidence="2 3">
    <name type="scientific">Rhodoferax antarcticus ANT.BR</name>
    <dbReference type="NCBI Taxonomy" id="1111071"/>
    <lineage>
        <taxon>Bacteria</taxon>
        <taxon>Pseudomonadati</taxon>
        <taxon>Pseudomonadota</taxon>
        <taxon>Betaproteobacteria</taxon>
        <taxon>Burkholderiales</taxon>
        <taxon>Comamonadaceae</taxon>
        <taxon>Rhodoferax</taxon>
    </lineage>
</organism>